<feature type="region of interest" description="Disordered" evidence="1">
    <location>
        <begin position="1"/>
        <end position="67"/>
    </location>
</feature>
<organism evidence="2 3">
    <name type="scientific">Eumeta variegata</name>
    <name type="common">Bagworm moth</name>
    <name type="synonym">Eumeta japonica</name>
    <dbReference type="NCBI Taxonomy" id="151549"/>
    <lineage>
        <taxon>Eukaryota</taxon>
        <taxon>Metazoa</taxon>
        <taxon>Ecdysozoa</taxon>
        <taxon>Arthropoda</taxon>
        <taxon>Hexapoda</taxon>
        <taxon>Insecta</taxon>
        <taxon>Pterygota</taxon>
        <taxon>Neoptera</taxon>
        <taxon>Endopterygota</taxon>
        <taxon>Lepidoptera</taxon>
        <taxon>Glossata</taxon>
        <taxon>Ditrysia</taxon>
        <taxon>Tineoidea</taxon>
        <taxon>Psychidae</taxon>
        <taxon>Oiketicinae</taxon>
        <taxon>Eumeta</taxon>
    </lineage>
</organism>
<evidence type="ECO:0000313" key="2">
    <source>
        <dbReference type="EMBL" id="GBP38481.1"/>
    </source>
</evidence>
<dbReference type="EMBL" id="BGZK01000349">
    <property type="protein sequence ID" value="GBP38481.1"/>
    <property type="molecule type" value="Genomic_DNA"/>
</dbReference>
<reference evidence="2 3" key="1">
    <citation type="journal article" date="2019" name="Commun. Biol.">
        <title>The bagworm genome reveals a unique fibroin gene that provides high tensile strength.</title>
        <authorList>
            <person name="Kono N."/>
            <person name="Nakamura H."/>
            <person name="Ohtoshi R."/>
            <person name="Tomita M."/>
            <person name="Numata K."/>
            <person name="Arakawa K."/>
        </authorList>
    </citation>
    <scope>NUCLEOTIDE SEQUENCE [LARGE SCALE GENOMIC DNA]</scope>
</reference>
<feature type="compositionally biased region" description="Basic residues" evidence="1">
    <location>
        <begin position="56"/>
        <end position="67"/>
    </location>
</feature>
<accession>A0A4C1VIY1</accession>
<evidence type="ECO:0000313" key="3">
    <source>
        <dbReference type="Proteomes" id="UP000299102"/>
    </source>
</evidence>
<feature type="compositionally biased region" description="Polar residues" evidence="1">
    <location>
        <begin position="97"/>
        <end position="107"/>
    </location>
</feature>
<protein>
    <submittedName>
        <fullName evidence="2">Uncharacterized protein</fullName>
    </submittedName>
</protein>
<name>A0A4C1VIY1_EUMVA</name>
<comment type="caution">
    <text evidence="2">The sequence shown here is derived from an EMBL/GenBank/DDBJ whole genome shotgun (WGS) entry which is preliminary data.</text>
</comment>
<evidence type="ECO:0000256" key="1">
    <source>
        <dbReference type="SAM" id="MobiDB-lite"/>
    </source>
</evidence>
<dbReference type="AlphaFoldDB" id="A0A4C1VIY1"/>
<gene>
    <name evidence="2" type="ORF">EVAR_23688_1</name>
</gene>
<sequence length="115" mass="12544">MAHPLLHGRASGPLPGHTRAAAAPSRGFASPSRHSQNSIVDCFKSGADAPTPTSKRILKTSRRKKKTFRAIVRRKSRFWGRCHGTSINQGPPGAVSDQVSEWNSRRPTSPKGRVH</sequence>
<feature type="region of interest" description="Disordered" evidence="1">
    <location>
        <begin position="81"/>
        <end position="115"/>
    </location>
</feature>
<proteinExistence type="predicted"/>
<dbReference type="Proteomes" id="UP000299102">
    <property type="component" value="Unassembled WGS sequence"/>
</dbReference>
<keyword evidence="3" id="KW-1185">Reference proteome</keyword>